<feature type="transmembrane region" description="Helical" evidence="1">
    <location>
        <begin position="137"/>
        <end position="156"/>
    </location>
</feature>
<feature type="transmembrane region" description="Helical" evidence="1">
    <location>
        <begin position="110"/>
        <end position="131"/>
    </location>
</feature>
<dbReference type="Pfam" id="PF06966">
    <property type="entry name" value="DUF1295"/>
    <property type="match status" value="1"/>
</dbReference>
<keyword evidence="1" id="KW-0472">Membrane</keyword>
<dbReference type="RefSeq" id="WP_343994108.1">
    <property type="nucleotide sequence ID" value="NZ_BAAALG010000008.1"/>
</dbReference>
<keyword evidence="1" id="KW-0812">Transmembrane</keyword>
<evidence type="ECO:0000313" key="3">
    <source>
        <dbReference type="Proteomes" id="UP001501581"/>
    </source>
</evidence>
<dbReference type="PANTHER" id="PTHR32251">
    <property type="entry name" value="3-OXO-5-ALPHA-STEROID 4-DEHYDROGENASE"/>
    <property type="match status" value="1"/>
</dbReference>
<dbReference type="Gene3D" id="1.20.120.1630">
    <property type="match status" value="1"/>
</dbReference>
<keyword evidence="3" id="KW-1185">Reference proteome</keyword>
<feature type="transmembrane region" description="Helical" evidence="1">
    <location>
        <begin position="33"/>
        <end position="54"/>
    </location>
</feature>
<proteinExistence type="predicted"/>
<dbReference type="Proteomes" id="UP001501581">
    <property type="component" value="Unassembled WGS sequence"/>
</dbReference>
<dbReference type="PROSITE" id="PS50244">
    <property type="entry name" value="S5A_REDUCTASE"/>
    <property type="match status" value="1"/>
</dbReference>
<organism evidence="2 3">
    <name type="scientific">Nocardioides dubius</name>
    <dbReference type="NCBI Taxonomy" id="317019"/>
    <lineage>
        <taxon>Bacteria</taxon>
        <taxon>Bacillati</taxon>
        <taxon>Actinomycetota</taxon>
        <taxon>Actinomycetes</taxon>
        <taxon>Propionibacteriales</taxon>
        <taxon>Nocardioidaceae</taxon>
        <taxon>Nocardioides</taxon>
    </lineage>
</organism>
<comment type="caution">
    <text evidence="2">The sequence shown here is derived from an EMBL/GenBank/DDBJ whole genome shotgun (WGS) entry which is preliminary data.</text>
</comment>
<accession>A0ABN1TTI5</accession>
<evidence type="ECO:0000313" key="2">
    <source>
        <dbReference type="EMBL" id="GAA1102307.1"/>
    </source>
</evidence>
<dbReference type="InterPro" id="IPR010721">
    <property type="entry name" value="UstE-like"/>
</dbReference>
<gene>
    <name evidence="2" type="ORF">GCM10009668_20990</name>
</gene>
<evidence type="ECO:0000256" key="1">
    <source>
        <dbReference type="SAM" id="Phobius"/>
    </source>
</evidence>
<protein>
    <submittedName>
        <fullName evidence="2">DUF1295 domain-containing protein</fullName>
    </submittedName>
</protein>
<sequence length="262" mass="28352">MIGDLLTVSGACLLATAVVMTIAAVIGRRQGRFVVVDTAWGAGFVVVAIVAGVLGDGDLVRRLLLTALVAISGSRLAWYMYQRTAATDQEDKRYADLVAGLSYPTAVRKVFVTQGLALWFVSLPVQVSAVVDTPVSGLPAVVLGLGTALWATGFAFETIGDRQLAAFKADPSNRGKVMDRGLWAWTRHPNYFGDFCVWWGVWLIAASAWPGVLTVLSPIAMTYFLVVATGAQRLERYMAQRPGWDAYAARTPMFVPRPPQRA</sequence>
<reference evidence="2 3" key="1">
    <citation type="journal article" date="2019" name="Int. J. Syst. Evol. Microbiol.">
        <title>The Global Catalogue of Microorganisms (GCM) 10K type strain sequencing project: providing services to taxonomists for standard genome sequencing and annotation.</title>
        <authorList>
            <consortium name="The Broad Institute Genomics Platform"/>
            <consortium name="The Broad Institute Genome Sequencing Center for Infectious Disease"/>
            <person name="Wu L."/>
            <person name="Ma J."/>
        </authorList>
    </citation>
    <scope>NUCLEOTIDE SEQUENCE [LARGE SCALE GENOMIC DNA]</scope>
    <source>
        <strain evidence="2 3">JCM 13008</strain>
    </source>
</reference>
<keyword evidence="1" id="KW-1133">Transmembrane helix</keyword>
<dbReference type="EMBL" id="BAAALG010000008">
    <property type="protein sequence ID" value="GAA1102307.1"/>
    <property type="molecule type" value="Genomic_DNA"/>
</dbReference>
<dbReference type="PANTHER" id="PTHR32251:SF17">
    <property type="entry name" value="STEROID 5-ALPHA REDUCTASE C-TERMINAL DOMAIN-CONTAINING PROTEIN"/>
    <property type="match status" value="1"/>
</dbReference>
<feature type="transmembrane region" description="Helical" evidence="1">
    <location>
        <begin position="6"/>
        <end position="26"/>
    </location>
</feature>
<feature type="transmembrane region" description="Helical" evidence="1">
    <location>
        <begin position="215"/>
        <end position="231"/>
    </location>
</feature>
<name>A0ABN1TTI5_9ACTN</name>